<dbReference type="PRINTS" id="PR00301">
    <property type="entry name" value="HEATSHOCK70"/>
</dbReference>
<dbReference type="Gene3D" id="3.90.640.10">
    <property type="entry name" value="Actin, Chain A, domain 4"/>
    <property type="match status" value="1"/>
</dbReference>
<evidence type="ECO:0000313" key="4">
    <source>
        <dbReference type="EMBL" id="PTE06613.1"/>
    </source>
</evidence>
<dbReference type="RefSeq" id="WP_107652783.1">
    <property type="nucleotide sequence ID" value="NZ_PZJX01000061.1"/>
</dbReference>
<evidence type="ECO:0000256" key="1">
    <source>
        <dbReference type="ARBA" id="ARBA00007381"/>
    </source>
</evidence>
<sequence>MYLGIDLGTSNSAIVGTDGETLRLFKTVEGMDVMPSAIMIDRRGGLFVGRKAYDQSAFSPQSVQQKFKRLMGTGSTVDFLGTDRVLTPEEASAEVIKSLVGQARRDLPEMEIEGAVITIPAAFNQMQSEATMRAAKIAGLEKISLLQEPIAAAMAANTGIGGGSAQFLVYDLGGGTFDAAIVQSISGNITIVAHAGVNMLGGADFDRAIVNNLVRPWLLETFNLPENFQTDARYSRLIRIASYRAELCKIALSSQQVDHVSADENQIGTKDEDGTDIYLDVEVTRGVLENLIAENVERSIAECRTLLSNNGYSPIDMDRVVLIGGPSRMPYVRERVAFELGIALDTNVDPMTAVATGAAIFASGRNWAADGATTSRTRRAATTSSSSLQLRFEYIDNTASPTINLKVRTPIDPVPANVYVQIDAANGWTSGKLPLSSMVDVKGVPLPRVGSNEVKVSVFGANGALDTDASAVLKVTRLAATADGMPLMHNLAIKIVKGGIGAEHNKLHVIAKKGAPTPARGMESFRASRDLRAGEKASLAFELFEQADDVDDPTLNLAVGSFELKGDSLIPGQIIRKGDRVNVHWSIDANSLLHCHFEIPDAGLYHSLENMYVPTSSASNFDGQDGTQLARGGIDDARKDLEYLERALGSRIGAQSQKLRSKLEAQETAVALSHDADTKRMVTQEARFLRQEIHRLKHDPVNVSAVQQIELDDFENHYARYFAKEVEPETNTNITRQLASARDALRRGDLQESRHALEEASALLNGFMLKQPGFWIAQFDGLVDSRFNAIDKKLHDRLADRGQQAIATNNVDELRNVVIEMYQNTVREAGGGDSGILSGLML</sequence>
<dbReference type="InterPro" id="IPR013126">
    <property type="entry name" value="Hsp_70_fam"/>
</dbReference>
<dbReference type="PROSITE" id="PS00297">
    <property type="entry name" value="HSP70_1"/>
    <property type="match status" value="1"/>
</dbReference>
<dbReference type="InterPro" id="IPR043129">
    <property type="entry name" value="ATPase_NBD"/>
</dbReference>
<dbReference type="GO" id="GO:0140662">
    <property type="term" value="F:ATP-dependent protein folding chaperone"/>
    <property type="evidence" value="ECO:0007669"/>
    <property type="project" value="InterPro"/>
</dbReference>
<dbReference type="InterPro" id="IPR018181">
    <property type="entry name" value="Heat_shock_70_CS"/>
</dbReference>
<accession>A0A2T4ILY6</accession>
<dbReference type="PANTHER" id="PTHR19375">
    <property type="entry name" value="HEAT SHOCK PROTEIN 70KDA"/>
    <property type="match status" value="1"/>
</dbReference>
<dbReference type="CDD" id="cd24029">
    <property type="entry name" value="ASKHA_NBD_HSP70_DnaK_HscA_HscC"/>
    <property type="match status" value="1"/>
</dbReference>
<dbReference type="OrthoDB" id="9766019at2"/>
<dbReference type="Gene3D" id="3.30.420.40">
    <property type="match status" value="2"/>
</dbReference>
<evidence type="ECO:0000256" key="2">
    <source>
        <dbReference type="ARBA" id="ARBA00022741"/>
    </source>
</evidence>
<dbReference type="AlphaFoldDB" id="A0A2T4ILY6"/>
<keyword evidence="5" id="KW-1185">Reference proteome</keyword>
<dbReference type="PROSITE" id="PS01036">
    <property type="entry name" value="HSP70_3"/>
    <property type="match status" value="1"/>
</dbReference>
<reference evidence="4 5" key="1">
    <citation type="submission" date="2018-03" db="EMBL/GenBank/DDBJ databases">
        <title>Genome sequence of the symbiotic type strain Mesorhizobium helmanticense CSLC115NT isolated from Lotus corniculatus nodules.</title>
        <authorList>
            <person name="Sannazzaro A.I."/>
            <person name="Torres Tejerizo G.A."/>
            <person name="Dip D."/>
            <person name="Caballero M."/>
            <person name="Pistorio M."/>
            <person name="Estrella M.J."/>
        </authorList>
    </citation>
    <scope>NUCLEOTIDE SEQUENCE [LARGE SCALE GENOMIC DNA]</scope>
    <source>
        <strain evidence="4 5">CSLC115N</strain>
    </source>
</reference>
<protein>
    <submittedName>
        <fullName evidence="4">Hsp70 family protein</fullName>
    </submittedName>
</protein>
<comment type="similarity">
    <text evidence="1">Belongs to the heat shock protein 70 family.</text>
</comment>
<proteinExistence type="inferred from homology"/>
<gene>
    <name evidence="4" type="ORF">C9427_30805</name>
</gene>
<keyword evidence="3" id="KW-0067">ATP-binding</keyword>
<dbReference type="GO" id="GO:0005524">
    <property type="term" value="F:ATP binding"/>
    <property type="evidence" value="ECO:0007669"/>
    <property type="project" value="UniProtKB-KW"/>
</dbReference>
<evidence type="ECO:0000313" key="5">
    <source>
        <dbReference type="Proteomes" id="UP000240259"/>
    </source>
</evidence>
<comment type="caution">
    <text evidence="4">The sequence shown here is derived from an EMBL/GenBank/DDBJ whole genome shotgun (WGS) entry which is preliminary data.</text>
</comment>
<dbReference type="Pfam" id="PF00012">
    <property type="entry name" value="HSP70"/>
    <property type="match status" value="2"/>
</dbReference>
<dbReference type="Proteomes" id="UP000240259">
    <property type="component" value="Unassembled WGS sequence"/>
</dbReference>
<keyword evidence="2" id="KW-0547">Nucleotide-binding</keyword>
<organism evidence="4 5">
    <name type="scientific">Mesorhizobium helmanticense</name>
    <dbReference type="NCBI Taxonomy" id="1776423"/>
    <lineage>
        <taxon>Bacteria</taxon>
        <taxon>Pseudomonadati</taxon>
        <taxon>Pseudomonadota</taxon>
        <taxon>Alphaproteobacteria</taxon>
        <taxon>Hyphomicrobiales</taxon>
        <taxon>Phyllobacteriaceae</taxon>
        <taxon>Mesorhizobium</taxon>
    </lineage>
</organism>
<name>A0A2T4ILY6_9HYPH</name>
<dbReference type="EMBL" id="PZJX01000061">
    <property type="protein sequence ID" value="PTE06613.1"/>
    <property type="molecule type" value="Genomic_DNA"/>
</dbReference>
<dbReference type="SUPFAM" id="SSF53067">
    <property type="entry name" value="Actin-like ATPase domain"/>
    <property type="match status" value="2"/>
</dbReference>
<evidence type="ECO:0000256" key="3">
    <source>
        <dbReference type="ARBA" id="ARBA00022840"/>
    </source>
</evidence>